<proteinExistence type="predicted"/>
<protein>
    <submittedName>
        <fullName evidence="2">Uncharacterized protein</fullName>
    </submittedName>
</protein>
<dbReference type="EMBL" id="BSNL01000001">
    <property type="protein sequence ID" value="GLQ28351.1"/>
    <property type="molecule type" value="Genomic_DNA"/>
</dbReference>
<evidence type="ECO:0000256" key="1">
    <source>
        <dbReference type="SAM" id="MobiDB-lite"/>
    </source>
</evidence>
<sequence length="74" mass="8767">MQCGESKKTDPEQQKHIGCTERSRRHGRQQSENRSAVEPTRENRWCKDDRREDSCCKDWHPKDWHPEKSACAKG</sequence>
<keyword evidence="3" id="KW-1185">Reference proteome</keyword>
<organism evidence="2 3">
    <name type="scientific">Sulfitobacter pacificus</name>
    <dbReference type="NCBI Taxonomy" id="1499314"/>
    <lineage>
        <taxon>Bacteria</taxon>
        <taxon>Pseudomonadati</taxon>
        <taxon>Pseudomonadota</taxon>
        <taxon>Alphaproteobacteria</taxon>
        <taxon>Rhodobacterales</taxon>
        <taxon>Roseobacteraceae</taxon>
        <taxon>Sulfitobacter</taxon>
    </lineage>
</organism>
<feature type="compositionally biased region" description="Basic and acidic residues" evidence="1">
    <location>
        <begin position="39"/>
        <end position="54"/>
    </location>
</feature>
<feature type="compositionally biased region" description="Basic and acidic residues" evidence="1">
    <location>
        <begin position="1"/>
        <end position="22"/>
    </location>
</feature>
<comment type="caution">
    <text evidence="2">The sequence shown here is derived from an EMBL/GenBank/DDBJ whole genome shotgun (WGS) entry which is preliminary data.</text>
</comment>
<gene>
    <name evidence="2" type="ORF">GCM10007927_31540</name>
</gene>
<reference evidence="2" key="2">
    <citation type="submission" date="2023-01" db="EMBL/GenBank/DDBJ databases">
        <title>Draft genome sequence of Sulfitobacter pacificus strain NBRC 109915.</title>
        <authorList>
            <person name="Sun Q."/>
            <person name="Mori K."/>
        </authorList>
    </citation>
    <scope>NUCLEOTIDE SEQUENCE</scope>
    <source>
        <strain evidence="2">NBRC 109915</strain>
    </source>
</reference>
<reference evidence="2" key="1">
    <citation type="journal article" date="2014" name="Int. J. Syst. Evol. Microbiol.">
        <title>Complete genome of a new Firmicutes species belonging to the dominant human colonic microbiota ('Ruminococcus bicirculans') reveals two chromosomes and a selective capacity to utilize plant glucans.</title>
        <authorList>
            <consortium name="NISC Comparative Sequencing Program"/>
            <person name="Wegmann U."/>
            <person name="Louis P."/>
            <person name="Goesmann A."/>
            <person name="Henrissat B."/>
            <person name="Duncan S.H."/>
            <person name="Flint H.J."/>
        </authorList>
    </citation>
    <scope>NUCLEOTIDE SEQUENCE</scope>
    <source>
        <strain evidence="2">NBRC 109915</strain>
    </source>
</reference>
<accession>A0ABQ5VMQ0</accession>
<feature type="region of interest" description="Disordered" evidence="1">
    <location>
        <begin position="1"/>
        <end position="54"/>
    </location>
</feature>
<evidence type="ECO:0000313" key="3">
    <source>
        <dbReference type="Proteomes" id="UP001161388"/>
    </source>
</evidence>
<dbReference type="Proteomes" id="UP001161388">
    <property type="component" value="Unassembled WGS sequence"/>
</dbReference>
<name>A0ABQ5VMQ0_9RHOB</name>
<evidence type="ECO:0000313" key="2">
    <source>
        <dbReference type="EMBL" id="GLQ28351.1"/>
    </source>
</evidence>